<dbReference type="AlphaFoldDB" id="H3AJ26"/>
<dbReference type="Proteomes" id="UP000008672">
    <property type="component" value="Unassembled WGS sequence"/>
</dbReference>
<reference evidence="2" key="2">
    <citation type="submission" date="2025-08" db="UniProtKB">
        <authorList>
            <consortium name="Ensembl"/>
        </authorList>
    </citation>
    <scope>IDENTIFICATION</scope>
</reference>
<dbReference type="GO" id="GO:0003676">
    <property type="term" value="F:nucleic acid binding"/>
    <property type="evidence" value="ECO:0007669"/>
    <property type="project" value="InterPro"/>
</dbReference>
<dbReference type="STRING" id="7897.ENSLACP00000009647"/>
<dbReference type="InParanoid" id="H3AJ26"/>
<organism evidence="2 3">
    <name type="scientific">Latimeria chalumnae</name>
    <name type="common">Coelacanth</name>
    <dbReference type="NCBI Taxonomy" id="7897"/>
    <lineage>
        <taxon>Eukaryota</taxon>
        <taxon>Metazoa</taxon>
        <taxon>Chordata</taxon>
        <taxon>Craniata</taxon>
        <taxon>Vertebrata</taxon>
        <taxon>Euteleostomi</taxon>
        <taxon>Coelacanthiformes</taxon>
        <taxon>Coelacanthidae</taxon>
        <taxon>Latimeria</taxon>
    </lineage>
</organism>
<evidence type="ECO:0000313" key="3">
    <source>
        <dbReference type="Proteomes" id="UP000008672"/>
    </source>
</evidence>
<dbReference type="GO" id="GO:0015074">
    <property type="term" value="P:DNA integration"/>
    <property type="evidence" value="ECO:0007669"/>
    <property type="project" value="InterPro"/>
</dbReference>
<dbReference type="GeneTree" id="ENSGT01000000214408"/>
<evidence type="ECO:0000313" key="2">
    <source>
        <dbReference type="Ensembl" id="ENSLACP00000009647.1"/>
    </source>
</evidence>
<dbReference type="SUPFAM" id="SSF53098">
    <property type="entry name" value="Ribonuclease H-like"/>
    <property type="match status" value="1"/>
</dbReference>
<dbReference type="PANTHER" id="PTHR37984">
    <property type="entry name" value="PROTEIN CBG26694"/>
    <property type="match status" value="1"/>
</dbReference>
<dbReference type="InterPro" id="IPR050951">
    <property type="entry name" value="Retrovirus_Pol_polyprotein"/>
</dbReference>
<accession>H3AJ26</accession>
<dbReference type="PANTHER" id="PTHR37984:SF12">
    <property type="entry name" value="RIBONUCLEASE H"/>
    <property type="match status" value="1"/>
</dbReference>
<keyword evidence="3" id="KW-1185">Reference proteome</keyword>
<dbReference type="Ensembl" id="ENSLACT00000009721.1">
    <property type="protein sequence ID" value="ENSLACP00000009647.1"/>
    <property type="gene ID" value="ENSLACG00000008506.1"/>
</dbReference>
<dbReference type="Gene3D" id="2.30.30.850">
    <property type="match status" value="1"/>
</dbReference>
<dbReference type="EMBL" id="AFYH01189541">
    <property type="status" value="NOT_ANNOTATED_CDS"/>
    <property type="molecule type" value="Genomic_DNA"/>
</dbReference>
<dbReference type="InterPro" id="IPR012337">
    <property type="entry name" value="RNaseH-like_sf"/>
</dbReference>
<dbReference type="InterPro" id="IPR036397">
    <property type="entry name" value="RNaseH_sf"/>
</dbReference>
<reference evidence="3" key="1">
    <citation type="submission" date="2011-08" db="EMBL/GenBank/DDBJ databases">
        <title>The draft genome of Latimeria chalumnae.</title>
        <authorList>
            <person name="Di Palma F."/>
            <person name="Alfoldi J."/>
            <person name="Johnson J."/>
            <person name="Berlin A."/>
            <person name="Gnerre S."/>
            <person name="Jaffe D."/>
            <person name="MacCallum I."/>
            <person name="Young S."/>
            <person name="Walker B.J."/>
            <person name="Lander E."/>
            <person name="Lindblad-Toh K."/>
        </authorList>
    </citation>
    <scope>NUCLEOTIDE SEQUENCE [LARGE SCALE GENOMIC DNA]</scope>
    <source>
        <strain evidence="3">Wild caught</strain>
    </source>
</reference>
<dbReference type="HOGENOM" id="CLU_000384_6_0_1"/>
<sequence>MGLPLSIDSDQGRHFTGKALQDALQLLGVTQKFHISYHPQSSGQVERLNRQIKTMLWKFVAANGKNWNQLLPLLLMCIRAAPSSASKVTPYEVMTDKQMRLPEHLWYELGAPLTDRVELDKYVHDLQQNIQQMHTSVAQQLGCSQKKAKRYFDQSTQQVQWNIGDKVLVFGTPERALCHKWEGPYFIVDKCSPSVYKVHITGKKKPTEKWFHTNQLKLVRNNDEILGITGKITQSVRQLAQQQIH</sequence>
<dbReference type="OMA" id="IDDYRIN"/>
<proteinExistence type="predicted"/>
<feature type="domain" description="Integrase catalytic" evidence="1">
    <location>
        <begin position="1"/>
        <end position="98"/>
    </location>
</feature>
<name>H3AJ26_LATCH</name>
<dbReference type="eggNOG" id="KOG0017">
    <property type="taxonomic scope" value="Eukaryota"/>
</dbReference>
<dbReference type="Gene3D" id="3.30.420.10">
    <property type="entry name" value="Ribonuclease H-like superfamily/Ribonuclease H"/>
    <property type="match status" value="1"/>
</dbReference>
<protein>
    <recommendedName>
        <fullName evidence="1">Integrase catalytic domain-containing protein</fullName>
    </recommendedName>
</protein>
<reference evidence="2" key="3">
    <citation type="submission" date="2025-09" db="UniProtKB">
        <authorList>
            <consortium name="Ensembl"/>
        </authorList>
    </citation>
    <scope>IDENTIFICATION</scope>
</reference>
<evidence type="ECO:0000259" key="1">
    <source>
        <dbReference type="PROSITE" id="PS50994"/>
    </source>
</evidence>
<dbReference type="InterPro" id="IPR001584">
    <property type="entry name" value="Integrase_cat-core"/>
</dbReference>
<dbReference type="PROSITE" id="PS50994">
    <property type="entry name" value="INTEGRASE"/>
    <property type="match status" value="1"/>
</dbReference>